<evidence type="ECO:0000256" key="2">
    <source>
        <dbReference type="ARBA" id="ARBA00005992"/>
    </source>
</evidence>
<dbReference type="GO" id="GO:0071555">
    <property type="term" value="P:cell wall organization"/>
    <property type="evidence" value="ECO:0007669"/>
    <property type="project" value="UniProtKB-UniRule"/>
</dbReference>
<evidence type="ECO:0000256" key="1">
    <source>
        <dbReference type="ARBA" id="ARBA00004752"/>
    </source>
</evidence>
<dbReference type="Gene3D" id="2.40.440.10">
    <property type="entry name" value="L,D-transpeptidase catalytic domain-like"/>
    <property type="match status" value="1"/>
</dbReference>
<accession>A0A4D7AVC1</accession>
<gene>
    <name evidence="9" type="ORF">E8M01_04300</name>
</gene>
<dbReference type="PROSITE" id="PS52029">
    <property type="entry name" value="LD_TPASE"/>
    <property type="match status" value="1"/>
</dbReference>
<proteinExistence type="inferred from homology"/>
<keyword evidence="6 7" id="KW-0961">Cell wall biogenesis/degradation</keyword>
<feature type="active site" description="Proton donor/acceptor" evidence="7">
    <location>
        <position position="473"/>
    </location>
</feature>
<organism evidence="9 10">
    <name type="scientific">Phreatobacter stygius</name>
    <dbReference type="NCBI Taxonomy" id="1940610"/>
    <lineage>
        <taxon>Bacteria</taxon>
        <taxon>Pseudomonadati</taxon>
        <taxon>Pseudomonadota</taxon>
        <taxon>Alphaproteobacteria</taxon>
        <taxon>Hyphomicrobiales</taxon>
        <taxon>Phreatobacteraceae</taxon>
        <taxon>Phreatobacter</taxon>
    </lineage>
</organism>
<dbReference type="Proteomes" id="UP000298781">
    <property type="component" value="Chromosome"/>
</dbReference>
<keyword evidence="10" id="KW-1185">Reference proteome</keyword>
<dbReference type="InterPro" id="IPR038063">
    <property type="entry name" value="Transpep_catalytic_dom"/>
</dbReference>
<name>A0A4D7AVC1_9HYPH</name>
<dbReference type="KEGG" id="pstg:E8M01_04300"/>
<evidence type="ECO:0000313" key="9">
    <source>
        <dbReference type="EMBL" id="QCI63525.1"/>
    </source>
</evidence>
<dbReference type="InterPro" id="IPR052905">
    <property type="entry name" value="LD-transpeptidase_YkuD-like"/>
</dbReference>
<reference evidence="9 10" key="1">
    <citation type="submission" date="2019-04" db="EMBL/GenBank/DDBJ databases">
        <title>Phreatobacter aquaticus sp. nov.</title>
        <authorList>
            <person name="Choi A."/>
        </authorList>
    </citation>
    <scope>NUCLEOTIDE SEQUENCE [LARGE SCALE GENOMIC DNA]</scope>
    <source>
        <strain evidence="9 10">KCTC 52518</strain>
    </source>
</reference>
<dbReference type="PANTHER" id="PTHR41533">
    <property type="entry name" value="L,D-TRANSPEPTIDASE HI_1667-RELATED"/>
    <property type="match status" value="1"/>
</dbReference>
<keyword evidence="4 7" id="KW-0133">Cell shape</keyword>
<evidence type="ECO:0000256" key="7">
    <source>
        <dbReference type="PROSITE-ProRule" id="PRU01373"/>
    </source>
</evidence>
<dbReference type="AlphaFoldDB" id="A0A4D7AVC1"/>
<sequence>MFEKSLLAALAAVQGIHMRLRSTVLFCALMGVGISGPSQAETAETFRLADWEVEASIPRPPLDAVAPLAATDFGLAAFPPSPLMGEHSQPDPAIAGVPLADDEHPDTALAPPPVIPPPSAAELAAIPDDPPSLVENGQPDPAITVQRVAQALQNLLAKAGGERTALQPLATFYAERRYEPLFVQDGVLSGRGRAVLTRIGQAGDDGLDPVAFRIVLPEGARNAESVARLEIALARAVSLYAAQASAGRTDPAKLSAYFDVHPPRIETAQALGDLARSSDATATVEAFNPPHEGFRRLRAKLIEMRGERREMSDSPGIRRNALRERDLVANLERWRWLPRDLGQAHIWVNSPTYSVEVMQNGRIIHQTRAVMGRAETQTPIFSDAMSHIVFNPYWHVPHSIVRRSMLSGATRNGGYFARRGIQVVQAGRVVDASTINWGAANIGRYAFRQPPGAANALGKMKFMFPNRHAIYLHDTPSRQYFGQSYRALSNGCVRVQNPEALAEVLLNLGLPGEAWSHGRIQGLYGANERTVRFRQAVPIHLVYFTMTVDSAGSLVEYEDIYGHNARVRAVLASARS</sequence>
<evidence type="ECO:0000256" key="3">
    <source>
        <dbReference type="ARBA" id="ARBA00022679"/>
    </source>
</evidence>
<evidence type="ECO:0000256" key="4">
    <source>
        <dbReference type="ARBA" id="ARBA00022960"/>
    </source>
</evidence>
<protein>
    <recommendedName>
        <fullName evidence="8">L,D-TPase catalytic domain-containing protein</fullName>
    </recommendedName>
</protein>
<feature type="domain" description="L,D-TPase catalytic" evidence="8">
    <location>
        <begin position="344"/>
        <end position="515"/>
    </location>
</feature>
<dbReference type="Pfam" id="PF20142">
    <property type="entry name" value="Scaffold"/>
    <property type="match status" value="1"/>
</dbReference>
<dbReference type="SUPFAM" id="SSF141523">
    <property type="entry name" value="L,D-transpeptidase catalytic domain-like"/>
    <property type="match status" value="1"/>
</dbReference>
<evidence type="ECO:0000313" key="10">
    <source>
        <dbReference type="Proteomes" id="UP000298781"/>
    </source>
</evidence>
<comment type="similarity">
    <text evidence="2">Belongs to the YkuD family.</text>
</comment>
<evidence type="ECO:0000256" key="6">
    <source>
        <dbReference type="ARBA" id="ARBA00023316"/>
    </source>
</evidence>
<feature type="active site" description="Nucleophile" evidence="7">
    <location>
        <position position="492"/>
    </location>
</feature>
<dbReference type="GO" id="GO:0008360">
    <property type="term" value="P:regulation of cell shape"/>
    <property type="evidence" value="ECO:0007669"/>
    <property type="project" value="UniProtKB-UniRule"/>
</dbReference>
<dbReference type="PANTHER" id="PTHR41533:SF2">
    <property type="entry name" value="BLR7131 PROTEIN"/>
    <property type="match status" value="1"/>
</dbReference>
<keyword evidence="5 7" id="KW-0573">Peptidoglycan synthesis</keyword>
<dbReference type="InterPro" id="IPR045380">
    <property type="entry name" value="LD_TPept_scaffold_dom"/>
</dbReference>
<comment type="pathway">
    <text evidence="1 7">Cell wall biogenesis; peptidoglycan biosynthesis.</text>
</comment>
<dbReference type="EMBL" id="CP039690">
    <property type="protein sequence ID" value="QCI63525.1"/>
    <property type="molecule type" value="Genomic_DNA"/>
</dbReference>
<dbReference type="UniPathway" id="UPA00219"/>
<keyword evidence="3" id="KW-0808">Transferase</keyword>
<dbReference type="InterPro" id="IPR005490">
    <property type="entry name" value="LD_TPept_cat_dom"/>
</dbReference>
<dbReference type="GO" id="GO:0016740">
    <property type="term" value="F:transferase activity"/>
    <property type="evidence" value="ECO:0007669"/>
    <property type="project" value="UniProtKB-KW"/>
</dbReference>
<evidence type="ECO:0000256" key="5">
    <source>
        <dbReference type="ARBA" id="ARBA00022984"/>
    </source>
</evidence>
<evidence type="ECO:0000259" key="8">
    <source>
        <dbReference type="PROSITE" id="PS52029"/>
    </source>
</evidence>
<dbReference type="CDD" id="cd16913">
    <property type="entry name" value="YkuD_like"/>
    <property type="match status" value="1"/>
</dbReference>
<dbReference type="GO" id="GO:0004180">
    <property type="term" value="F:carboxypeptidase activity"/>
    <property type="evidence" value="ECO:0007669"/>
    <property type="project" value="UniProtKB-ARBA"/>
</dbReference>
<dbReference type="Pfam" id="PF03734">
    <property type="entry name" value="YkuD"/>
    <property type="match status" value="1"/>
</dbReference>
<dbReference type="GO" id="GO:0009252">
    <property type="term" value="P:peptidoglycan biosynthetic process"/>
    <property type="evidence" value="ECO:0007669"/>
    <property type="project" value="UniProtKB-UniPathway"/>
</dbReference>
<dbReference type="OrthoDB" id="9778545at2"/>